<dbReference type="SUPFAM" id="SSF55729">
    <property type="entry name" value="Acyl-CoA N-acyltransferases (Nat)"/>
    <property type="match status" value="1"/>
</dbReference>
<reference evidence="4 5" key="1">
    <citation type="submission" date="2020-02" db="EMBL/GenBank/DDBJ databases">
        <title>Sequencing the genomes of 1000 actinobacteria strains.</title>
        <authorList>
            <person name="Klenk H.-P."/>
        </authorList>
    </citation>
    <scope>NUCLEOTIDE SEQUENCE [LARGE SCALE GENOMIC DNA]</scope>
    <source>
        <strain evidence="4 5">DSM 27960</strain>
    </source>
</reference>
<accession>A0A7X5R468</accession>
<dbReference type="Pfam" id="PF00583">
    <property type="entry name" value="Acetyltransf_1"/>
    <property type="match status" value="1"/>
</dbReference>
<dbReference type="GO" id="GO:0005840">
    <property type="term" value="C:ribosome"/>
    <property type="evidence" value="ECO:0007669"/>
    <property type="project" value="UniProtKB-KW"/>
</dbReference>
<keyword evidence="2" id="KW-0012">Acyltransferase</keyword>
<dbReference type="Proteomes" id="UP000541033">
    <property type="component" value="Unassembled WGS sequence"/>
</dbReference>
<dbReference type="EMBL" id="JAAMOX010000003">
    <property type="protein sequence ID" value="NIH55256.1"/>
    <property type="molecule type" value="Genomic_DNA"/>
</dbReference>
<dbReference type="PROSITE" id="PS51186">
    <property type="entry name" value="GNAT"/>
    <property type="match status" value="1"/>
</dbReference>
<keyword evidence="1" id="KW-0808">Transferase</keyword>
<dbReference type="RefSeq" id="WP_167152277.1">
    <property type="nucleotide sequence ID" value="NZ_JAAMOX010000003.1"/>
</dbReference>
<dbReference type="InterPro" id="IPR000182">
    <property type="entry name" value="GNAT_dom"/>
</dbReference>
<evidence type="ECO:0000256" key="1">
    <source>
        <dbReference type="ARBA" id="ARBA00022679"/>
    </source>
</evidence>
<keyword evidence="5" id="KW-1185">Reference proteome</keyword>
<dbReference type="GO" id="GO:0016747">
    <property type="term" value="F:acyltransferase activity, transferring groups other than amino-acyl groups"/>
    <property type="evidence" value="ECO:0007669"/>
    <property type="project" value="InterPro"/>
</dbReference>
<sequence>MSTSSIREPQTDVTHPYPLRDGGSVFIRIAQAHEYDALADLSEAAYEHDYDLPAGYRADIRATAERGTEHQLWVAEDASTGQLLGTVTTPADGDNMSQLGQPGELDFRLLAVAPVARGRGLGEVLTTFVCDLAVARGNDRVVLNSGPEMVGAHRLYTKLGFERVIHREQDLVTDDGVVIRPLAFARELEPSIHA</sequence>
<dbReference type="Gene3D" id="3.40.630.30">
    <property type="match status" value="1"/>
</dbReference>
<dbReference type="InterPro" id="IPR050832">
    <property type="entry name" value="Bact_Acetyltransf"/>
</dbReference>
<name>A0A7X5R468_9MICO</name>
<evidence type="ECO:0000313" key="5">
    <source>
        <dbReference type="Proteomes" id="UP000541033"/>
    </source>
</evidence>
<dbReference type="PANTHER" id="PTHR43877">
    <property type="entry name" value="AMINOALKYLPHOSPHONATE N-ACETYLTRANSFERASE-RELATED-RELATED"/>
    <property type="match status" value="1"/>
</dbReference>
<keyword evidence="4" id="KW-0689">Ribosomal protein</keyword>
<evidence type="ECO:0000313" key="4">
    <source>
        <dbReference type="EMBL" id="NIH55256.1"/>
    </source>
</evidence>
<organism evidence="4 5">
    <name type="scientific">Lysinibacter cavernae</name>
    <dbReference type="NCBI Taxonomy" id="1640652"/>
    <lineage>
        <taxon>Bacteria</taxon>
        <taxon>Bacillati</taxon>
        <taxon>Actinomycetota</taxon>
        <taxon>Actinomycetes</taxon>
        <taxon>Micrococcales</taxon>
        <taxon>Microbacteriaceae</taxon>
        <taxon>Lysinibacter</taxon>
    </lineage>
</organism>
<evidence type="ECO:0000256" key="2">
    <source>
        <dbReference type="ARBA" id="ARBA00023315"/>
    </source>
</evidence>
<dbReference type="AlphaFoldDB" id="A0A7X5R468"/>
<dbReference type="InterPro" id="IPR016181">
    <property type="entry name" value="Acyl_CoA_acyltransferase"/>
</dbReference>
<evidence type="ECO:0000259" key="3">
    <source>
        <dbReference type="PROSITE" id="PS51186"/>
    </source>
</evidence>
<gene>
    <name evidence="4" type="ORF">FHX76_003171</name>
</gene>
<dbReference type="CDD" id="cd04301">
    <property type="entry name" value="NAT_SF"/>
    <property type="match status" value="1"/>
</dbReference>
<keyword evidence="4" id="KW-0687">Ribonucleoprotein</keyword>
<comment type="caution">
    <text evidence="4">The sequence shown here is derived from an EMBL/GenBank/DDBJ whole genome shotgun (WGS) entry which is preliminary data.</text>
</comment>
<feature type="domain" description="N-acetyltransferase" evidence="3">
    <location>
        <begin position="25"/>
        <end position="183"/>
    </location>
</feature>
<protein>
    <submittedName>
        <fullName evidence="4">Ribosomal protein S18 acetylase RimI-like enzyme</fullName>
    </submittedName>
</protein>
<proteinExistence type="predicted"/>